<sequence length="285" mass="32878">MIPTLKPDGTEGTAIRSLTVSETTHLQGCIVCSRDENLKCLIQPWKNASDDQNAFSMYKYIFYSPIIDEKFITKQLKMTIRYPKNGTRDHYKKEYELEGNLSAVVVDKFHLFLFCESKKLNECSFLKEHKINGIRLNQRLGKIIYGLGKYKDHSSFIKLEIKKCDDSSGNEYEVQNREDFEKLWDAGPILMDEHTLVGSFVKVKEESCRISCYMFETKDNTVNEVNKKKPPITGKPPIENMDCYDNVEPISSSTSDDSHFPDQSMRSMQGSLKLSQEVTEFKEEI</sequence>
<evidence type="ECO:0000313" key="3">
    <source>
        <dbReference type="RefSeq" id="XP_031556089.1"/>
    </source>
</evidence>
<evidence type="ECO:0000313" key="2">
    <source>
        <dbReference type="Proteomes" id="UP000515163"/>
    </source>
</evidence>
<organism evidence="2 3">
    <name type="scientific">Actinia tenebrosa</name>
    <name type="common">Australian red waratah sea anemone</name>
    <dbReference type="NCBI Taxonomy" id="6105"/>
    <lineage>
        <taxon>Eukaryota</taxon>
        <taxon>Metazoa</taxon>
        <taxon>Cnidaria</taxon>
        <taxon>Anthozoa</taxon>
        <taxon>Hexacorallia</taxon>
        <taxon>Actiniaria</taxon>
        <taxon>Actiniidae</taxon>
        <taxon>Actinia</taxon>
    </lineage>
</organism>
<feature type="region of interest" description="Disordered" evidence="1">
    <location>
        <begin position="229"/>
        <end position="285"/>
    </location>
</feature>
<protein>
    <submittedName>
        <fullName evidence="3">Uncharacterized protein LOC116292881</fullName>
    </submittedName>
</protein>
<feature type="compositionally biased region" description="Polar residues" evidence="1">
    <location>
        <begin position="264"/>
        <end position="278"/>
    </location>
</feature>
<dbReference type="RefSeq" id="XP_031556089.1">
    <property type="nucleotide sequence ID" value="XM_031700229.1"/>
</dbReference>
<dbReference type="GeneID" id="116292881"/>
<keyword evidence="2" id="KW-1185">Reference proteome</keyword>
<gene>
    <name evidence="3" type="primary">LOC116292881</name>
</gene>
<dbReference type="InParanoid" id="A0A6P8HI79"/>
<dbReference type="KEGG" id="aten:116292881"/>
<name>A0A6P8HI79_ACTTE</name>
<proteinExistence type="predicted"/>
<evidence type="ECO:0000256" key="1">
    <source>
        <dbReference type="SAM" id="MobiDB-lite"/>
    </source>
</evidence>
<accession>A0A6P8HI79</accession>
<dbReference type="AlphaFoldDB" id="A0A6P8HI79"/>
<feature type="non-terminal residue" evidence="3">
    <location>
        <position position="285"/>
    </location>
</feature>
<dbReference type="Proteomes" id="UP000515163">
    <property type="component" value="Unplaced"/>
</dbReference>
<reference evidence="3" key="1">
    <citation type="submission" date="2025-08" db="UniProtKB">
        <authorList>
            <consortium name="RefSeq"/>
        </authorList>
    </citation>
    <scope>IDENTIFICATION</scope>
</reference>